<dbReference type="RefSeq" id="WP_121916008.1">
    <property type="nucleotide sequence ID" value="NZ_REFV01000002.1"/>
</dbReference>
<keyword evidence="2" id="KW-1185">Reference proteome</keyword>
<dbReference type="OrthoDB" id="1143271at2"/>
<reference evidence="1 2" key="1">
    <citation type="submission" date="2018-10" db="EMBL/GenBank/DDBJ databases">
        <title>Dokdonia luteus sp. nov., isolated from sea water.</title>
        <authorList>
            <person name="Zhou L.Y."/>
            <person name="Du Z.J."/>
        </authorList>
    </citation>
    <scope>NUCLEOTIDE SEQUENCE [LARGE SCALE GENOMIC DNA]</scope>
    <source>
        <strain evidence="1 2">SH27</strain>
    </source>
</reference>
<comment type="caution">
    <text evidence="1">The sequence shown here is derived from an EMBL/GenBank/DDBJ whole genome shotgun (WGS) entry which is preliminary data.</text>
</comment>
<evidence type="ECO:0000313" key="1">
    <source>
        <dbReference type="EMBL" id="RMB63205.1"/>
    </source>
</evidence>
<gene>
    <name evidence="1" type="ORF">EAX61_02080</name>
</gene>
<evidence type="ECO:0008006" key="3">
    <source>
        <dbReference type="Google" id="ProtNLM"/>
    </source>
</evidence>
<organism evidence="1 2">
    <name type="scientific">Dokdonia sinensis</name>
    <dbReference type="NCBI Taxonomy" id="2479847"/>
    <lineage>
        <taxon>Bacteria</taxon>
        <taxon>Pseudomonadati</taxon>
        <taxon>Bacteroidota</taxon>
        <taxon>Flavobacteriia</taxon>
        <taxon>Flavobacteriales</taxon>
        <taxon>Flavobacteriaceae</taxon>
        <taxon>Dokdonia</taxon>
    </lineage>
</organism>
<dbReference type="EMBL" id="REFV01000002">
    <property type="protein sequence ID" value="RMB63205.1"/>
    <property type="molecule type" value="Genomic_DNA"/>
</dbReference>
<protein>
    <recommendedName>
        <fullName evidence="3">Outer membrane protein beta-barrel domain-containing protein</fullName>
    </recommendedName>
</protein>
<proteinExistence type="predicted"/>
<accession>A0A3M0GE89</accession>
<dbReference type="AlphaFoldDB" id="A0A3M0GE89"/>
<dbReference type="Proteomes" id="UP000281985">
    <property type="component" value="Unassembled WGS sequence"/>
</dbReference>
<sequence>MKFFLTVTFTFLLTTVVSGQSYMGSGNYNRVGIQAKYATLDLNTTSFESEGDGGFQAGLTTRGRLYNNFGMVYGIDLVSLKTNVQGRALGTRTFEDMPYEIIGAQLNILLSYNIIGQYLAIDAGPALLVNSKMKLKQNGQADNIVKGYASLKATDLEEISRINGFAIVALTGGFERFRFKVQYQYGFTNMLNNLNEQNLLDVDSSAEEFSGNPSVIAAGVVFYF</sequence>
<name>A0A3M0GE89_9FLAO</name>
<evidence type="ECO:0000313" key="2">
    <source>
        <dbReference type="Proteomes" id="UP000281985"/>
    </source>
</evidence>